<dbReference type="AlphaFoldDB" id="A0AAX1UFK5"/>
<evidence type="ECO:0000256" key="1">
    <source>
        <dbReference type="ARBA" id="ARBA00001933"/>
    </source>
</evidence>
<dbReference type="RefSeq" id="WP_119001373.1">
    <property type="nucleotide sequence ID" value="NZ_QWGP01000039.1"/>
</dbReference>
<dbReference type="InterPro" id="IPR005814">
    <property type="entry name" value="Aminotrans_3"/>
</dbReference>
<protein>
    <submittedName>
        <fullName evidence="7">Aspartate aminotransferase family protein</fullName>
    </submittedName>
</protein>
<dbReference type="InterPro" id="IPR015421">
    <property type="entry name" value="PyrdxlP-dep_Trfase_major"/>
</dbReference>
<dbReference type="PANTHER" id="PTHR42684">
    <property type="entry name" value="ADENOSYLMETHIONINE-8-AMINO-7-OXONONANOATE AMINOTRANSFERASE"/>
    <property type="match status" value="1"/>
</dbReference>
<evidence type="ECO:0000256" key="6">
    <source>
        <dbReference type="RuleBase" id="RU003560"/>
    </source>
</evidence>
<comment type="similarity">
    <text evidence="2 6">Belongs to the class-III pyridoxal-phosphate-dependent aminotransferase family.</text>
</comment>
<dbReference type="NCBIfam" id="NF004767">
    <property type="entry name" value="PRK06105.1"/>
    <property type="match status" value="1"/>
</dbReference>
<dbReference type="Proteomes" id="UP000266305">
    <property type="component" value="Unassembled WGS sequence"/>
</dbReference>
<gene>
    <name evidence="7" type="ORF">D1114_21200</name>
</gene>
<dbReference type="CDD" id="cd00610">
    <property type="entry name" value="OAT_like"/>
    <property type="match status" value="1"/>
</dbReference>
<dbReference type="FunFam" id="3.40.640.10:FF:000014">
    <property type="entry name" value="Adenosylmethionine-8-amino-7-oxononanoate aminotransferase, probable"/>
    <property type="match status" value="1"/>
</dbReference>
<accession>A0AAX1UFK5</accession>
<dbReference type="InterPro" id="IPR049704">
    <property type="entry name" value="Aminotrans_3_PPA_site"/>
</dbReference>
<organism evidence="7 8">
    <name type="scientific">Cereibacter sphaeroides</name>
    <name type="common">Rhodobacter sphaeroides</name>
    <dbReference type="NCBI Taxonomy" id="1063"/>
    <lineage>
        <taxon>Bacteria</taxon>
        <taxon>Pseudomonadati</taxon>
        <taxon>Pseudomonadota</taxon>
        <taxon>Alphaproteobacteria</taxon>
        <taxon>Rhodobacterales</taxon>
        <taxon>Paracoccaceae</taxon>
        <taxon>Cereibacter</taxon>
    </lineage>
</organism>
<evidence type="ECO:0000313" key="7">
    <source>
        <dbReference type="EMBL" id="RHZ91088.1"/>
    </source>
</evidence>
<comment type="cofactor">
    <cofactor evidence="1">
        <name>pyridoxal 5'-phosphate</name>
        <dbReference type="ChEBI" id="CHEBI:597326"/>
    </cofactor>
</comment>
<keyword evidence="4" id="KW-0808">Transferase</keyword>
<dbReference type="Gene3D" id="3.90.1150.10">
    <property type="entry name" value="Aspartate Aminotransferase, domain 1"/>
    <property type="match status" value="1"/>
</dbReference>
<evidence type="ECO:0000313" key="8">
    <source>
        <dbReference type="Proteomes" id="UP000266305"/>
    </source>
</evidence>
<evidence type="ECO:0000256" key="4">
    <source>
        <dbReference type="ARBA" id="ARBA00022679"/>
    </source>
</evidence>
<evidence type="ECO:0000256" key="5">
    <source>
        <dbReference type="ARBA" id="ARBA00022898"/>
    </source>
</evidence>
<keyword evidence="3 7" id="KW-0032">Aminotransferase</keyword>
<dbReference type="Pfam" id="PF00202">
    <property type="entry name" value="Aminotran_3"/>
    <property type="match status" value="1"/>
</dbReference>
<dbReference type="PROSITE" id="PS00600">
    <property type="entry name" value="AA_TRANSFER_CLASS_3"/>
    <property type="match status" value="1"/>
</dbReference>
<keyword evidence="5 6" id="KW-0663">Pyridoxal phosphate</keyword>
<proteinExistence type="inferred from homology"/>
<sequence>MMNSLSNSLAAADIAHSLHPYTNARAHERNGPLIITRGQGVHVYDSEGREYIEGLAGLWSVAVGFSEPRLAEAAARQMAELPYYHTFAGKAHEPQIRLAEKLVEMTPEALTRVFFTNSGSEANDTVVKLVWFMNNALGRPQKKKFLSRIKGYHGITIASGSLTGLPVNHKGFDLPAIPVVHLGCPHHWRFGAEGESEADFCARLLREAEETILAEGPETVAAFIGEPVMGAGGVIVPPDGYWSGIEALCRKYDILLVSDEVINGFGRTGARWGCEKFGFTPDILVTSKQLTSSYMPLAAMLMTDKVYQTIADHTETLGTLGHGFTGSGHPVATAVGLENLTVIEERDLMGNAARLERPFQDGLRAFRDNPLVGEVRGTGLIAAIEMVADRATKRSFEPLGKVGARAAAFAAEEGLLCRALGDTLALCPPLIVTEADVGRILERMGRALDRTADWARAEGLI</sequence>
<dbReference type="GO" id="GO:0030170">
    <property type="term" value="F:pyridoxal phosphate binding"/>
    <property type="evidence" value="ECO:0007669"/>
    <property type="project" value="InterPro"/>
</dbReference>
<dbReference type="SUPFAM" id="SSF53383">
    <property type="entry name" value="PLP-dependent transferases"/>
    <property type="match status" value="1"/>
</dbReference>
<dbReference type="EMBL" id="QWGP01000039">
    <property type="protein sequence ID" value="RHZ91088.1"/>
    <property type="molecule type" value="Genomic_DNA"/>
</dbReference>
<dbReference type="InterPro" id="IPR015422">
    <property type="entry name" value="PyrdxlP-dep_Trfase_small"/>
</dbReference>
<dbReference type="PIRSF" id="PIRSF000521">
    <property type="entry name" value="Transaminase_4ab_Lys_Orn"/>
    <property type="match status" value="1"/>
</dbReference>
<dbReference type="GO" id="GO:0004015">
    <property type="term" value="F:adenosylmethionine-8-amino-7-oxononanoate transaminase activity"/>
    <property type="evidence" value="ECO:0007669"/>
    <property type="project" value="TreeGrafter"/>
</dbReference>
<reference evidence="7 8" key="1">
    <citation type="submission" date="2018-08" db="EMBL/GenBank/DDBJ databases">
        <title>Draft genome sequence of Rhodobacter sphaeroides FY.</title>
        <authorList>
            <person name="Rayyan A."/>
            <person name="Meyer T.E."/>
            <person name="Kyndt J.A."/>
        </authorList>
    </citation>
    <scope>NUCLEOTIDE SEQUENCE [LARGE SCALE GENOMIC DNA]</scope>
    <source>
        <strain evidence="7 8">FY</strain>
    </source>
</reference>
<name>A0AAX1UFK5_CERSP</name>
<dbReference type="PANTHER" id="PTHR42684:SF3">
    <property type="entry name" value="ADENOSYLMETHIONINE-8-AMINO-7-OXONONANOATE AMINOTRANSFERASE"/>
    <property type="match status" value="1"/>
</dbReference>
<dbReference type="Gene3D" id="3.40.640.10">
    <property type="entry name" value="Type I PLP-dependent aspartate aminotransferase-like (Major domain)"/>
    <property type="match status" value="1"/>
</dbReference>
<evidence type="ECO:0000256" key="3">
    <source>
        <dbReference type="ARBA" id="ARBA00022576"/>
    </source>
</evidence>
<dbReference type="GO" id="GO:0009448">
    <property type="term" value="P:gamma-aminobutyric acid metabolic process"/>
    <property type="evidence" value="ECO:0007669"/>
    <property type="project" value="TreeGrafter"/>
</dbReference>
<comment type="caution">
    <text evidence="7">The sequence shown here is derived from an EMBL/GenBank/DDBJ whole genome shotgun (WGS) entry which is preliminary data.</text>
</comment>
<evidence type="ECO:0000256" key="2">
    <source>
        <dbReference type="ARBA" id="ARBA00008954"/>
    </source>
</evidence>
<dbReference type="InterPro" id="IPR015424">
    <property type="entry name" value="PyrdxlP-dep_Trfase"/>
</dbReference>
<dbReference type="GO" id="GO:0009102">
    <property type="term" value="P:biotin biosynthetic process"/>
    <property type="evidence" value="ECO:0007669"/>
    <property type="project" value="TreeGrafter"/>
</dbReference>